<accession>A0A561CZC2</accession>
<keyword evidence="3" id="KW-1185">Reference proteome</keyword>
<dbReference type="Pfam" id="PF01695">
    <property type="entry name" value="IstB_IS21"/>
    <property type="match status" value="1"/>
</dbReference>
<proteinExistence type="predicted"/>
<protein>
    <submittedName>
        <fullName evidence="2">IstB-like ATP binding protein</fullName>
    </submittedName>
</protein>
<dbReference type="Proteomes" id="UP000319671">
    <property type="component" value="Unassembled WGS sequence"/>
</dbReference>
<evidence type="ECO:0000259" key="1">
    <source>
        <dbReference type="Pfam" id="PF01695"/>
    </source>
</evidence>
<gene>
    <name evidence="2" type="ORF">FB550_111246</name>
</gene>
<sequence>MKHFKAFLDERHPNLAIDWSGKTTNDRCVLPLCKALHMGKTHMAVRLGLEAIKRGYKVSFITMGDLVHTLKTMDITRKSQTRIKRVKASPLVIIDD</sequence>
<dbReference type="AlphaFoldDB" id="A0A561CZC2"/>
<organism evidence="2 3">
    <name type="scientific">Neobacillus bataviensis</name>
    <dbReference type="NCBI Taxonomy" id="220685"/>
    <lineage>
        <taxon>Bacteria</taxon>
        <taxon>Bacillati</taxon>
        <taxon>Bacillota</taxon>
        <taxon>Bacilli</taxon>
        <taxon>Bacillales</taxon>
        <taxon>Bacillaceae</taxon>
        <taxon>Neobacillus</taxon>
    </lineage>
</organism>
<reference evidence="2 3" key="1">
    <citation type="submission" date="2019-06" db="EMBL/GenBank/DDBJ databases">
        <title>Sorghum-associated microbial communities from plants grown in Nebraska, USA.</title>
        <authorList>
            <person name="Schachtman D."/>
        </authorList>
    </citation>
    <scope>NUCLEOTIDE SEQUENCE [LARGE SCALE GENOMIC DNA]</scope>
    <source>
        <strain evidence="2 3">2482</strain>
    </source>
</reference>
<dbReference type="Gene3D" id="3.40.50.300">
    <property type="entry name" value="P-loop containing nucleotide triphosphate hydrolases"/>
    <property type="match status" value="1"/>
</dbReference>
<dbReference type="GO" id="GO:0005524">
    <property type="term" value="F:ATP binding"/>
    <property type="evidence" value="ECO:0007669"/>
    <property type="project" value="InterPro"/>
</dbReference>
<name>A0A561CZC2_9BACI</name>
<comment type="caution">
    <text evidence="2">The sequence shown here is derived from an EMBL/GenBank/DDBJ whole genome shotgun (WGS) entry which is preliminary data.</text>
</comment>
<feature type="domain" description="IstB-like ATP-binding" evidence="1">
    <location>
        <begin position="38"/>
        <end position="96"/>
    </location>
</feature>
<evidence type="ECO:0000313" key="3">
    <source>
        <dbReference type="Proteomes" id="UP000319671"/>
    </source>
</evidence>
<dbReference type="EMBL" id="VIVN01000011">
    <property type="protein sequence ID" value="TWD96586.1"/>
    <property type="molecule type" value="Genomic_DNA"/>
</dbReference>
<dbReference type="InterPro" id="IPR002611">
    <property type="entry name" value="IstB_ATP-bd"/>
</dbReference>
<evidence type="ECO:0000313" key="2">
    <source>
        <dbReference type="EMBL" id="TWD96586.1"/>
    </source>
</evidence>
<dbReference type="InterPro" id="IPR027417">
    <property type="entry name" value="P-loop_NTPase"/>
</dbReference>